<protein>
    <submittedName>
        <fullName evidence="1">Uncharacterized protein</fullName>
    </submittedName>
</protein>
<sequence length="155" mass="16669">MLMKSERCSELRTLLLVAGVDGAFADGEALAPCRLEEKSYHEVAFGPIRSVVPTVIANVSAVFILTFSCGRNGTNKFGVSTTCLRFAMKNRFEVAIPSRVASMLLTTTPGKSLETSLVSGRDFHVSRKLAHSILPSSSVNNASKEILSLKYQTGG</sequence>
<evidence type="ECO:0000313" key="1">
    <source>
        <dbReference type="EMBL" id="KAI4329709.1"/>
    </source>
</evidence>
<gene>
    <name evidence="1" type="ORF">MLD38_028063</name>
</gene>
<dbReference type="EMBL" id="CM042887">
    <property type="protein sequence ID" value="KAI4329709.1"/>
    <property type="molecule type" value="Genomic_DNA"/>
</dbReference>
<comment type="caution">
    <text evidence="1">The sequence shown here is derived from an EMBL/GenBank/DDBJ whole genome shotgun (WGS) entry which is preliminary data.</text>
</comment>
<evidence type="ECO:0000313" key="2">
    <source>
        <dbReference type="Proteomes" id="UP001057402"/>
    </source>
</evidence>
<name>A0ACB9N236_9MYRT</name>
<accession>A0ACB9N236</accession>
<keyword evidence="2" id="KW-1185">Reference proteome</keyword>
<organism evidence="1 2">
    <name type="scientific">Melastoma candidum</name>
    <dbReference type="NCBI Taxonomy" id="119954"/>
    <lineage>
        <taxon>Eukaryota</taxon>
        <taxon>Viridiplantae</taxon>
        <taxon>Streptophyta</taxon>
        <taxon>Embryophyta</taxon>
        <taxon>Tracheophyta</taxon>
        <taxon>Spermatophyta</taxon>
        <taxon>Magnoliopsida</taxon>
        <taxon>eudicotyledons</taxon>
        <taxon>Gunneridae</taxon>
        <taxon>Pentapetalae</taxon>
        <taxon>rosids</taxon>
        <taxon>malvids</taxon>
        <taxon>Myrtales</taxon>
        <taxon>Melastomataceae</taxon>
        <taxon>Melastomatoideae</taxon>
        <taxon>Melastomateae</taxon>
        <taxon>Melastoma</taxon>
    </lineage>
</organism>
<proteinExistence type="predicted"/>
<dbReference type="Proteomes" id="UP001057402">
    <property type="component" value="Chromosome 8"/>
</dbReference>
<reference evidence="2" key="1">
    <citation type="journal article" date="2023" name="Front. Plant Sci.">
        <title>Chromosomal-level genome assembly of Melastoma candidum provides insights into trichome evolution.</title>
        <authorList>
            <person name="Zhong Y."/>
            <person name="Wu W."/>
            <person name="Sun C."/>
            <person name="Zou P."/>
            <person name="Liu Y."/>
            <person name="Dai S."/>
            <person name="Zhou R."/>
        </authorList>
    </citation>
    <scope>NUCLEOTIDE SEQUENCE [LARGE SCALE GENOMIC DNA]</scope>
</reference>